<dbReference type="InterPro" id="IPR016195">
    <property type="entry name" value="Pol/histidinol_Pase-like"/>
</dbReference>
<dbReference type="STRING" id="1121877.FEAC_18500"/>
<keyword evidence="5 8" id="KW-0378">Hydrolase</keyword>
<evidence type="ECO:0000256" key="2">
    <source>
        <dbReference type="ARBA" id="ARBA00009152"/>
    </source>
</evidence>
<evidence type="ECO:0000313" key="10">
    <source>
        <dbReference type="EMBL" id="KJE76366.1"/>
    </source>
</evidence>
<dbReference type="Pfam" id="PF02811">
    <property type="entry name" value="PHP"/>
    <property type="match status" value="1"/>
</dbReference>
<dbReference type="PANTHER" id="PTHR21039">
    <property type="entry name" value="HISTIDINOL PHOSPHATASE-RELATED"/>
    <property type="match status" value="1"/>
</dbReference>
<evidence type="ECO:0000256" key="8">
    <source>
        <dbReference type="RuleBase" id="RU366003"/>
    </source>
</evidence>
<dbReference type="Proteomes" id="UP000032336">
    <property type="component" value="Unassembled WGS sequence"/>
</dbReference>
<dbReference type="InterPro" id="IPR004013">
    <property type="entry name" value="PHP_dom"/>
</dbReference>
<dbReference type="Gene3D" id="3.20.20.140">
    <property type="entry name" value="Metal-dependent hydrolases"/>
    <property type="match status" value="1"/>
</dbReference>
<proteinExistence type="inferred from homology"/>
<feature type="domain" description="PHP" evidence="9">
    <location>
        <begin position="25"/>
        <end position="219"/>
    </location>
</feature>
<name>A0A0D8FTC4_9ACTN</name>
<evidence type="ECO:0000256" key="3">
    <source>
        <dbReference type="ARBA" id="ARBA00013085"/>
    </source>
</evidence>
<dbReference type="GO" id="GO:0004401">
    <property type="term" value="F:histidinol-phosphatase activity"/>
    <property type="evidence" value="ECO:0007669"/>
    <property type="project" value="UniProtKB-UniRule"/>
</dbReference>
<keyword evidence="6 8" id="KW-0368">Histidine biosynthesis</keyword>
<comment type="catalytic activity">
    <reaction evidence="7 8">
        <text>L-histidinol phosphate + H2O = L-histidinol + phosphate</text>
        <dbReference type="Rhea" id="RHEA:14465"/>
        <dbReference type="ChEBI" id="CHEBI:15377"/>
        <dbReference type="ChEBI" id="CHEBI:43474"/>
        <dbReference type="ChEBI" id="CHEBI:57699"/>
        <dbReference type="ChEBI" id="CHEBI:57980"/>
        <dbReference type="EC" id="3.1.3.15"/>
    </reaction>
</comment>
<dbReference type="UniPathway" id="UPA00031">
    <property type="reaction ID" value="UER00013"/>
</dbReference>
<dbReference type="GO" id="GO:0005737">
    <property type="term" value="C:cytoplasm"/>
    <property type="evidence" value="ECO:0007669"/>
    <property type="project" value="TreeGrafter"/>
</dbReference>
<accession>A0A0D8FTC4</accession>
<dbReference type="eggNOG" id="COG1387">
    <property type="taxonomic scope" value="Bacteria"/>
</dbReference>
<comment type="caution">
    <text evidence="10">The sequence shown here is derived from an EMBL/GenBank/DDBJ whole genome shotgun (WGS) entry which is preliminary data.</text>
</comment>
<dbReference type="EC" id="3.1.3.15" evidence="3 8"/>
<dbReference type="InterPro" id="IPR010140">
    <property type="entry name" value="Histidinol_P_phosphatase_HisJ"/>
</dbReference>
<dbReference type="SUPFAM" id="SSF89550">
    <property type="entry name" value="PHP domain-like"/>
    <property type="match status" value="1"/>
</dbReference>
<organism evidence="10 11">
    <name type="scientific">Ferrimicrobium acidiphilum DSM 19497</name>
    <dbReference type="NCBI Taxonomy" id="1121877"/>
    <lineage>
        <taxon>Bacteria</taxon>
        <taxon>Bacillati</taxon>
        <taxon>Actinomycetota</taxon>
        <taxon>Acidimicrobiia</taxon>
        <taxon>Acidimicrobiales</taxon>
        <taxon>Acidimicrobiaceae</taxon>
        <taxon>Ferrimicrobium</taxon>
    </lineage>
</organism>
<gene>
    <name evidence="10" type="ORF">FEAC_18500</name>
</gene>
<evidence type="ECO:0000256" key="6">
    <source>
        <dbReference type="ARBA" id="ARBA00023102"/>
    </source>
</evidence>
<evidence type="ECO:0000256" key="1">
    <source>
        <dbReference type="ARBA" id="ARBA00004970"/>
    </source>
</evidence>
<evidence type="ECO:0000256" key="5">
    <source>
        <dbReference type="ARBA" id="ARBA00022801"/>
    </source>
</evidence>
<dbReference type="PANTHER" id="PTHR21039:SF0">
    <property type="entry name" value="HISTIDINOL-PHOSPHATASE"/>
    <property type="match status" value="1"/>
</dbReference>
<evidence type="ECO:0000259" key="9">
    <source>
        <dbReference type="Pfam" id="PF02811"/>
    </source>
</evidence>
<evidence type="ECO:0000256" key="4">
    <source>
        <dbReference type="ARBA" id="ARBA00022605"/>
    </source>
</evidence>
<reference evidence="10 11" key="1">
    <citation type="submission" date="2015-01" db="EMBL/GenBank/DDBJ databases">
        <title>Draft genome of the acidophilic iron oxidizer Ferrimicrobium acidiphilum strain T23.</title>
        <authorList>
            <person name="Poehlein A."/>
            <person name="Eisen S."/>
            <person name="Schloemann M."/>
            <person name="Johnson B.D."/>
            <person name="Daniel R."/>
            <person name="Muehling M."/>
        </authorList>
    </citation>
    <scope>NUCLEOTIDE SEQUENCE [LARGE SCALE GENOMIC DNA]</scope>
    <source>
        <strain evidence="10 11">T23</strain>
    </source>
</reference>
<evidence type="ECO:0000313" key="11">
    <source>
        <dbReference type="Proteomes" id="UP000032336"/>
    </source>
</evidence>
<dbReference type="GO" id="GO:0000105">
    <property type="term" value="P:L-histidine biosynthetic process"/>
    <property type="evidence" value="ECO:0007669"/>
    <property type="project" value="UniProtKB-UniRule"/>
</dbReference>
<comment type="pathway">
    <text evidence="1 8">Amino-acid biosynthesis; L-histidine biosynthesis; L-histidine from 5-phospho-alpha-D-ribose 1-diphosphate: step 8/9.</text>
</comment>
<sequence>MVMIDYHLHLWSHGAKDHPVLLEELAAYCEHAATQGVSEIAVTEHFYRFSQARSILSGYFRRYPESAMRDLMEDYWESNATADLDQYVAVVQEAKAAGLPIVMGLEVDYYPEAMDRVQSLLQGYPFDVLLGSVHWIDAWPFDHVDDPVVMAEWERIGVEPAWSAYTRALEELAATHAVDVLAHPDLVKVAGHRPSVPTEYYDRMAEAAAAAGIAAEVSSAGMRKPVEEFYPAPELLKRFLDRGVALTTASDAHGLGDVADRAPAIRSLLASEGVTTLRRFERRVGSQVAL</sequence>
<evidence type="ECO:0000256" key="7">
    <source>
        <dbReference type="ARBA" id="ARBA00049158"/>
    </source>
</evidence>
<keyword evidence="4 8" id="KW-0028">Amino-acid biosynthesis</keyword>
<dbReference type="EMBL" id="JXUW01000017">
    <property type="protein sequence ID" value="KJE76366.1"/>
    <property type="molecule type" value="Genomic_DNA"/>
</dbReference>
<comment type="similarity">
    <text evidence="2 8">Belongs to the PHP hydrolase family. HisK subfamily.</text>
</comment>
<keyword evidence="11" id="KW-1185">Reference proteome</keyword>
<dbReference type="AlphaFoldDB" id="A0A0D8FTC4"/>
<protein>
    <recommendedName>
        <fullName evidence="3 8">Histidinol-phosphatase</fullName>
        <shortName evidence="8">HolPase</shortName>
        <ecNumber evidence="3 8">3.1.3.15</ecNumber>
    </recommendedName>
</protein>